<evidence type="ECO:0000259" key="6">
    <source>
        <dbReference type="PROSITE" id="PS50110"/>
    </source>
</evidence>
<dbReference type="GO" id="GO:0005829">
    <property type="term" value="C:cytosol"/>
    <property type="evidence" value="ECO:0007669"/>
    <property type="project" value="TreeGrafter"/>
</dbReference>
<dbReference type="GO" id="GO:0000976">
    <property type="term" value="F:transcription cis-regulatory region binding"/>
    <property type="evidence" value="ECO:0007669"/>
    <property type="project" value="TreeGrafter"/>
</dbReference>
<protein>
    <submittedName>
        <fullName evidence="8">Uncharacterized protein</fullName>
    </submittedName>
</protein>
<dbReference type="AlphaFoldDB" id="A0A0F9M1F6"/>
<sequence>MLRYILVVEDDRKIANVIKVYLREAGFRVQHTDLGREAVKMAMKERPLAVILDLMLPDTSGEEVCQELKEIEDIPVIMVTSKYSEEERVAGFALGADDYVVKPFSPRELVYRVKAVLKRVEKADMGGTKPLSFNEGGLVIDGQSYEVRAGGLEKKITSTEFKVLYTLAAMPGRVYTRDELVDKALGYQFEGYERTIDAHIKNIRRKIEPDTKSPTYVQTVYGVGYRFGGKPDE</sequence>
<dbReference type="SUPFAM" id="SSF46894">
    <property type="entry name" value="C-terminal effector domain of the bipartite response regulators"/>
    <property type="match status" value="1"/>
</dbReference>
<dbReference type="SMART" id="SM00862">
    <property type="entry name" value="Trans_reg_C"/>
    <property type="match status" value="1"/>
</dbReference>
<organism evidence="8">
    <name type="scientific">marine sediment metagenome</name>
    <dbReference type="NCBI Taxonomy" id="412755"/>
    <lineage>
        <taxon>unclassified sequences</taxon>
        <taxon>metagenomes</taxon>
        <taxon>ecological metagenomes</taxon>
    </lineage>
</organism>
<dbReference type="GO" id="GO:0006355">
    <property type="term" value="P:regulation of DNA-templated transcription"/>
    <property type="evidence" value="ECO:0007669"/>
    <property type="project" value="InterPro"/>
</dbReference>
<proteinExistence type="predicted"/>
<accession>A0A0F9M1F6</accession>
<keyword evidence="3" id="KW-0805">Transcription regulation</keyword>
<evidence type="ECO:0000256" key="5">
    <source>
        <dbReference type="ARBA" id="ARBA00023163"/>
    </source>
</evidence>
<dbReference type="EMBL" id="LAZR01011161">
    <property type="protein sequence ID" value="KKM63102.1"/>
    <property type="molecule type" value="Genomic_DNA"/>
</dbReference>
<keyword evidence="2" id="KW-0902">Two-component regulatory system</keyword>
<gene>
    <name evidence="8" type="ORF">LCGC14_1514920</name>
</gene>
<dbReference type="InterPro" id="IPR036388">
    <property type="entry name" value="WH-like_DNA-bd_sf"/>
</dbReference>
<dbReference type="SUPFAM" id="SSF52172">
    <property type="entry name" value="CheY-like"/>
    <property type="match status" value="1"/>
</dbReference>
<dbReference type="CDD" id="cd17574">
    <property type="entry name" value="REC_OmpR"/>
    <property type="match status" value="1"/>
</dbReference>
<dbReference type="PANTHER" id="PTHR48111:SF59">
    <property type="entry name" value="TRANSCRIPTIONAL REGULATORY PROTEIN BAER"/>
    <property type="match status" value="1"/>
</dbReference>
<keyword evidence="5" id="KW-0804">Transcription</keyword>
<dbReference type="Gene3D" id="1.10.10.10">
    <property type="entry name" value="Winged helix-like DNA-binding domain superfamily/Winged helix DNA-binding domain"/>
    <property type="match status" value="1"/>
</dbReference>
<keyword evidence="4" id="KW-0238">DNA-binding</keyword>
<dbReference type="Gene3D" id="3.40.50.2300">
    <property type="match status" value="1"/>
</dbReference>
<evidence type="ECO:0000256" key="3">
    <source>
        <dbReference type="ARBA" id="ARBA00023015"/>
    </source>
</evidence>
<dbReference type="Gene3D" id="6.10.250.690">
    <property type="match status" value="1"/>
</dbReference>
<dbReference type="PROSITE" id="PS51755">
    <property type="entry name" value="OMPR_PHOB"/>
    <property type="match status" value="1"/>
</dbReference>
<dbReference type="PROSITE" id="PS50110">
    <property type="entry name" value="RESPONSE_REGULATORY"/>
    <property type="match status" value="1"/>
</dbReference>
<dbReference type="Pfam" id="PF00486">
    <property type="entry name" value="Trans_reg_C"/>
    <property type="match status" value="1"/>
</dbReference>
<dbReference type="GO" id="GO:0032993">
    <property type="term" value="C:protein-DNA complex"/>
    <property type="evidence" value="ECO:0007669"/>
    <property type="project" value="TreeGrafter"/>
</dbReference>
<name>A0A0F9M1F6_9ZZZZ</name>
<dbReference type="Pfam" id="PF00072">
    <property type="entry name" value="Response_reg"/>
    <property type="match status" value="1"/>
</dbReference>
<dbReference type="InterPro" id="IPR011006">
    <property type="entry name" value="CheY-like_superfamily"/>
</dbReference>
<evidence type="ECO:0000256" key="4">
    <source>
        <dbReference type="ARBA" id="ARBA00023125"/>
    </source>
</evidence>
<reference evidence="8" key="1">
    <citation type="journal article" date="2015" name="Nature">
        <title>Complex archaea that bridge the gap between prokaryotes and eukaryotes.</title>
        <authorList>
            <person name="Spang A."/>
            <person name="Saw J.H."/>
            <person name="Jorgensen S.L."/>
            <person name="Zaremba-Niedzwiedzka K."/>
            <person name="Martijn J."/>
            <person name="Lind A.E."/>
            <person name="van Eijk R."/>
            <person name="Schleper C."/>
            <person name="Guy L."/>
            <person name="Ettema T.J."/>
        </authorList>
    </citation>
    <scope>NUCLEOTIDE SEQUENCE</scope>
</reference>
<feature type="domain" description="Response regulatory" evidence="6">
    <location>
        <begin position="4"/>
        <end position="117"/>
    </location>
</feature>
<dbReference type="CDD" id="cd00383">
    <property type="entry name" value="trans_reg_C"/>
    <property type="match status" value="1"/>
</dbReference>
<evidence type="ECO:0000313" key="8">
    <source>
        <dbReference type="EMBL" id="KKM63102.1"/>
    </source>
</evidence>
<comment type="caution">
    <text evidence="8">The sequence shown here is derived from an EMBL/GenBank/DDBJ whole genome shotgun (WGS) entry which is preliminary data.</text>
</comment>
<dbReference type="InterPro" id="IPR039420">
    <property type="entry name" value="WalR-like"/>
</dbReference>
<keyword evidence="1" id="KW-0597">Phosphoprotein</keyword>
<dbReference type="FunFam" id="3.40.50.2300:FF:000001">
    <property type="entry name" value="DNA-binding response regulator PhoB"/>
    <property type="match status" value="1"/>
</dbReference>
<evidence type="ECO:0000259" key="7">
    <source>
        <dbReference type="PROSITE" id="PS51755"/>
    </source>
</evidence>
<dbReference type="InterPro" id="IPR001789">
    <property type="entry name" value="Sig_transdc_resp-reg_receiver"/>
</dbReference>
<dbReference type="PANTHER" id="PTHR48111">
    <property type="entry name" value="REGULATOR OF RPOS"/>
    <property type="match status" value="1"/>
</dbReference>
<dbReference type="SMART" id="SM00448">
    <property type="entry name" value="REC"/>
    <property type="match status" value="1"/>
</dbReference>
<dbReference type="InterPro" id="IPR001867">
    <property type="entry name" value="OmpR/PhoB-type_DNA-bd"/>
</dbReference>
<feature type="domain" description="OmpR/PhoB-type" evidence="7">
    <location>
        <begin position="128"/>
        <end position="229"/>
    </location>
</feature>
<evidence type="ECO:0000256" key="2">
    <source>
        <dbReference type="ARBA" id="ARBA00023012"/>
    </source>
</evidence>
<evidence type="ECO:0000256" key="1">
    <source>
        <dbReference type="ARBA" id="ARBA00022553"/>
    </source>
</evidence>
<dbReference type="GO" id="GO:0000156">
    <property type="term" value="F:phosphorelay response regulator activity"/>
    <property type="evidence" value="ECO:0007669"/>
    <property type="project" value="TreeGrafter"/>
</dbReference>
<dbReference type="InterPro" id="IPR016032">
    <property type="entry name" value="Sig_transdc_resp-reg_C-effctor"/>
</dbReference>